<reference evidence="2 3" key="1">
    <citation type="submission" date="2015-09" db="EMBL/GenBank/DDBJ databases">
        <authorList>
            <consortium name="Pathogen Informatics"/>
        </authorList>
    </citation>
    <scope>NUCLEOTIDE SEQUENCE [LARGE SCALE GENOMIC DNA]</scope>
    <source>
        <strain evidence="2 3">2789STDY5608854</strain>
    </source>
</reference>
<evidence type="ECO:0000313" key="3">
    <source>
        <dbReference type="Proteomes" id="UP000095746"/>
    </source>
</evidence>
<dbReference type="AlphaFoldDB" id="A0A174FM85"/>
<sequence length="58" mass="6262">MFSSSSWAWVTKEGAPIMRSWAFLFMGKGMISRMESSPASSMTMRSTPGAMPAWGGAP</sequence>
<accession>A0A174FM85</accession>
<evidence type="ECO:0000256" key="1">
    <source>
        <dbReference type="SAM" id="MobiDB-lite"/>
    </source>
</evidence>
<organism evidence="2 3">
    <name type="scientific">Flavonifractor plautii</name>
    <name type="common">Fusobacterium plautii</name>
    <dbReference type="NCBI Taxonomy" id="292800"/>
    <lineage>
        <taxon>Bacteria</taxon>
        <taxon>Bacillati</taxon>
        <taxon>Bacillota</taxon>
        <taxon>Clostridia</taxon>
        <taxon>Eubacteriales</taxon>
        <taxon>Oscillospiraceae</taxon>
        <taxon>Flavonifractor</taxon>
    </lineage>
</organism>
<evidence type="ECO:0000313" key="2">
    <source>
        <dbReference type="EMBL" id="CUO49600.1"/>
    </source>
</evidence>
<dbReference type="EMBL" id="CYZT01000102">
    <property type="protein sequence ID" value="CUO49600.1"/>
    <property type="molecule type" value="Genomic_DNA"/>
</dbReference>
<feature type="compositionally biased region" description="Polar residues" evidence="1">
    <location>
        <begin position="37"/>
        <end position="46"/>
    </location>
</feature>
<dbReference type="Proteomes" id="UP000095746">
    <property type="component" value="Unassembled WGS sequence"/>
</dbReference>
<gene>
    <name evidence="2" type="ORF">ERS852411_01643</name>
</gene>
<feature type="region of interest" description="Disordered" evidence="1">
    <location>
        <begin position="37"/>
        <end position="58"/>
    </location>
</feature>
<proteinExistence type="predicted"/>
<name>A0A174FM85_FLAPL</name>
<protein>
    <submittedName>
        <fullName evidence="2">Uncharacterized protein</fullName>
    </submittedName>
</protein>